<dbReference type="Proteomes" id="UP000294844">
    <property type="component" value="Unassembled WGS sequence"/>
</dbReference>
<comment type="caution">
    <text evidence="3">The sequence shown here is derived from an EMBL/GenBank/DDBJ whole genome shotgun (WGS) entry which is preliminary data.</text>
</comment>
<dbReference type="RefSeq" id="WP_204836926.1">
    <property type="nucleotide sequence ID" value="NZ_PECM01000003.1"/>
</dbReference>
<keyword evidence="2" id="KW-1133">Transmembrane helix</keyword>
<dbReference type="EMBL" id="PECM01000003">
    <property type="protein sequence ID" value="TEA08849.1"/>
    <property type="molecule type" value="Genomic_DNA"/>
</dbReference>
<name>A0A4R8SAU6_9MYCO</name>
<evidence type="ECO:0000256" key="2">
    <source>
        <dbReference type="SAM" id="Phobius"/>
    </source>
</evidence>
<evidence type="ECO:0000313" key="5">
    <source>
        <dbReference type="Proteomes" id="UP000294844"/>
    </source>
</evidence>
<proteinExistence type="predicted"/>
<evidence type="ECO:0000313" key="6">
    <source>
        <dbReference type="Proteomes" id="UP000295685"/>
    </source>
</evidence>
<dbReference type="Gene3D" id="2.60.40.1240">
    <property type="match status" value="1"/>
</dbReference>
<evidence type="ECO:0000313" key="3">
    <source>
        <dbReference type="EMBL" id="TDZ91595.1"/>
    </source>
</evidence>
<accession>A0A4R8SAU6</accession>
<keyword evidence="2" id="KW-0812">Transmembrane</keyword>
<protein>
    <submittedName>
        <fullName evidence="3">Uncharacterized protein</fullName>
    </submittedName>
</protein>
<organism evidence="3 6">
    <name type="scientific">Mycobacteroides salmoniphilum</name>
    <dbReference type="NCBI Taxonomy" id="404941"/>
    <lineage>
        <taxon>Bacteria</taxon>
        <taxon>Bacillati</taxon>
        <taxon>Actinomycetota</taxon>
        <taxon>Actinomycetes</taxon>
        <taxon>Mycobacteriales</taxon>
        <taxon>Mycobacteriaceae</taxon>
        <taxon>Mycobacteroides</taxon>
    </lineage>
</organism>
<dbReference type="EMBL" id="PECK01000010">
    <property type="protein sequence ID" value="TDZ91595.1"/>
    <property type="molecule type" value="Genomic_DNA"/>
</dbReference>
<evidence type="ECO:0000256" key="1">
    <source>
        <dbReference type="ARBA" id="ARBA00022729"/>
    </source>
</evidence>
<dbReference type="InterPro" id="IPR029050">
    <property type="entry name" value="Immunoprotect_excell_Ig-like"/>
</dbReference>
<gene>
    <name evidence="4" type="ORF">CCUG60883_00527</name>
    <name evidence="3" type="ORF">CCUG60885_04492</name>
</gene>
<keyword evidence="5" id="KW-1185">Reference proteome</keyword>
<reference evidence="5 6" key="1">
    <citation type="journal article" date="2019" name="Sci. Rep.">
        <title>Extended insight into the Mycobacterium chelonae-abscessus complex through whole genome sequencing of Mycobacterium salmoniphilum outbreak and Mycobacterium salmoniphilum-like strains.</title>
        <authorList>
            <person name="Behra P.R.K."/>
            <person name="Das S."/>
            <person name="Pettersson B.M.F."/>
            <person name="Shirreff L."/>
            <person name="DuCote T."/>
            <person name="Jacobsson K.G."/>
            <person name="Ennis D.G."/>
            <person name="Kirsebom L.A."/>
        </authorList>
    </citation>
    <scope>NUCLEOTIDE SEQUENCE [LARGE SCALE GENOMIC DNA]</scope>
    <source>
        <strain evidence="4 5">CCUG 60883</strain>
        <strain evidence="3 6">CCUG 60885</strain>
    </source>
</reference>
<keyword evidence="1" id="KW-0732">Signal</keyword>
<dbReference type="Proteomes" id="UP000295685">
    <property type="component" value="Unassembled WGS sequence"/>
</dbReference>
<keyword evidence="2" id="KW-0472">Membrane</keyword>
<dbReference type="AlphaFoldDB" id="A0A4R8SAU6"/>
<evidence type="ECO:0000313" key="4">
    <source>
        <dbReference type="EMBL" id="TEA08849.1"/>
    </source>
</evidence>
<feature type="transmembrane region" description="Helical" evidence="2">
    <location>
        <begin position="9"/>
        <end position="27"/>
    </location>
</feature>
<sequence length="199" mass="21658" precursor="true">MTRKSLPRIVIRAVLVVVILTASVWVWNRLPYPTDVEGPFPVRGAIGETIDTPTVTVTVKGARVGAQLKLRSTILRTSGQWIMVGAKVTSLKEPGMAQANLIINGRTYTPDARSPFGTFTSPAHDLSVGIPQSGVWLFEVPEDAIRSLTPAAELQVWVGAISVLPRYFPRVPTIHIPLDEDHAPRVQTIVAPEIVVGEK</sequence>